<dbReference type="EMBL" id="CP006773">
    <property type="protein sequence ID" value="AHD00473.1"/>
    <property type="molecule type" value="Genomic_DNA"/>
</dbReference>
<dbReference type="PATRIC" id="fig|999552.6.peg.1387"/>
<sequence>MSTFLDRGYQRELLLEMAENYPENHHVRNDGGDRYAKNVYYLHEHGLAEAKFYTELGTGKVQISRCKITARGLDFLQDDGGLSSILNVVTVKLHDDTIRQLLIDRVEASSEDPTVKGRLIEAIKTAPAETLKSVTQKALEAGVQSLPNAVQLLQGWLSA</sequence>
<name>V9VR17_9RHOB</name>
<accession>V9VR17</accession>
<reference evidence="1 2" key="1">
    <citation type="submission" date="2013-09" db="EMBL/GenBank/DDBJ databases">
        <authorList>
            <consortium name="DOE Joint Genome Institute"/>
            <person name="Klenk H.-P."/>
            <person name="Huntemann M."/>
            <person name="Han J."/>
            <person name="Chen A."/>
            <person name="Kyrpides N."/>
            <person name="Mavromatis K."/>
            <person name="Markowitz V."/>
            <person name="Palaniappan K."/>
            <person name="Ivanova N."/>
            <person name="Schaumberg A."/>
            <person name="Pati A."/>
            <person name="Liolios K."/>
            <person name="Nordberg H.P."/>
            <person name="Cantor M.N."/>
            <person name="Hua S.X."/>
            <person name="Woyke T."/>
        </authorList>
    </citation>
    <scope>NUCLEOTIDE SEQUENCE [LARGE SCALE GENOMIC DNA]</scope>
    <source>
        <strain evidence="1 2">DSM 14336</strain>
    </source>
</reference>
<dbReference type="Proteomes" id="UP000018780">
    <property type="component" value="Chromosome"/>
</dbReference>
<evidence type="ECO:0000313" key="2">
    <source>
        <dbReference type="Proteomes" id="UP000018780"/>
    </source>
</evidence>
<dbReference type="KEGG" id="lmd:METH_06895"/>
<dbReference type="STRING" id="999552.METH_06895"/>
<dbReference type="AlphaFoldDB" id="V9VR17"/>
<evidence type="ECO:0000313" key="1">
    <source>
        <dbReference type="EMBL" id="AHD00473.1"/>
    </source>
</evidence>
<protein>
    <submittedName>
        <fullName evidence="1">Uncharacterized protein</fullName>
    </submittedName>
</protein>
<gene>
    <name evidence="1" type="ORF">METH_06895</name>
</gene>
<proteinExistence type="predicted"/>
<organism evidence="1 2">
    <name type="scientific">Leisingera methylohalidivorans DSM 14336</name>
    <dbReference type="NCBI Taxonomy" id="999552"/>
    <lineage>
        <taxon>Bacteria</taxon>
        <taxon>Pseudomonadati</taxon>
        <taxon>Pseudomonadota</taxon>
        <taxon>Alphaproteobacteria</taxon>
        <taxon>Rhodobacterales</taxon>
        <taxon>Roseobacteraceae</taxon>
        <taxon>Leisingera</taxon>
    </lineage>
</organism>
<dbReference type="HOGENOM" id="CLU_133791_0_0_5"/>
<dbReference type="RefSeq" id="WP_024089656.1">
    <property type="nucleotide sequence ID" value="NC_023135.1"/>
</dbReference>
<keyword evidence="2" id="KW-1185">Reference proteome</keyword>
<dbReference type="OrthoDB" id="7284604at2"/>